<dbReference type="RefSeq" id="WP_131278928.1">
    <property type="nucleotide sequence ID" value="NZ_CP031395.1"/>
</dbReference>
<evidence type="ECO:0000259" key="4">
    <source>
        <dbReference type="PROSITE" id="PS51118"/>
    </source>
</evidence>
<dbReference type="OrthoDB" id="9807069at2"/>
<sequence>MKHKSFLETQCPIARGLERVGEWWSMLIIREAFYGAKRFDEFQQGLGEIAPNTLTRRLKELVENGIFERRLYSTRPERYEYILTERGRDFLPVLWTMLEWGNKHFCPEGDLVHLKNVKTGKKAKPFLADQVTGQEMLAAEYQFVAKFR</sequence>
<dbReference type="InterPro" id="IPR036390">
    <property type="entry name" value="WH_DNA-bd_sf"/>
</dbReference>
<dbReference type="GO" id="GO:0003677">
    <property type="term" value="F:DNA binding"/>
    <property type="evidence" value="ECO:0007669"/>
    <property type="project" value="UniProtKB-KW"/>
</dbReference>
<dbReference type="InterPro" id="IPR036388">
    <property type="entry name" value="WH-like_DNA-bd_sf"/>
</dbReference>
<keyword evidence="1" id="KW-0805">Transcription regulation</keyword>
<dbReference type="PANTHER" id="PTHR33204:SF17">
    <property type="entry name" value="TRANSCRIPTIONAL REGULATORY PROTEIN"/>
    <property type="match status" value="1"/>
</dbReference>
<dbReference type="PANTHER" id="PTHR33204">
    <property type="entry name" value="TRANSCRIPTIONAL REGULATOR, MARR FAMILY"/>
    <property type="match status" value="1"/>
</dbReference>
<keyword evidence="3" id="KW-0804">Transcription</keyword>
<organism evidence="5 6">
    <name type="scientific">Hylemonella gracilis</name>
    <dbReference type="NCBI Taxonomy" id="80880"/>
    <lineage>
        <taxon>Bacteria</taxon>
        <taxon>Pseudomonadati</taxon>
        <taxon>Pseudomonadota</taxon>
        <taxon>Betaproteobacteria</taxon>
        <taxon>Burkholderiales</taxon>
        <taxon>Comamonadaceae</taxon>
        <taxon>Hylemonella</taxon>
    </lineage>
</organism>
<name>A0A4P6UHV6_9BURK</name>
<dbReference type="EMBL" id="CP031395">
    <property type="protein sequence ID" value="QBK04642.1"/>
    <property type="molecule type" value="Genomic_DNA"/>
</dbReference>
<evidence type="ECO:0000313" key="6">
    <source>
        <dbReference type="Proteomes" id="UP000292939"/>
    </source>
</evidence>
<evidence type="ECO:0000313" key="5">
    <source>
        <dbReference type="EMBL" id="QBK04642.1"/>
    </source>
</evidence>
<dbReference type="InterPro" id="IPR002577">
    <property type="entry name" value="HTH_HxlR"/>
</dbReference>
<evidence type="ECO:0000256" key="3">
    <source>
        <dbReference type="ARBA" id="ARBA00023163"/>
    </source>
</evidence>
<accession>A0A4P6UHV6</accession>
<dbReference type="SUPFAM" id="SSF46785">
    <property type="entry name" value="Winged helix' DNA-binding domain"/>
    <property type="match status" value="1"/>
</dbReference>
<dbReference type="Pfam" id="PF01638">
    <property type="entry name" value="HxlR"/>
    <property type="match status" value="1"/>
</dbReference>
<evidence type="ECO:0000256" key="2">
    <source>
        <dbReference type="ARBA" id="ARBA00023125"/>
    </source>
</evidence>
<dbReference type="AlphaFoldDB" id="A0A4P6UHV6"/>
<reference evidence="5 6" key="1">
    <citation type="submission" date="2018-07" db="EMBL/GenBank/DDBJ databases">
        <title>Exploring interactions and the metabolic potential of the ultra-small soil bacteria Hylemonella gracilis.</title>
        <authorList>
            <person name="Tyc O."/>
            <person name="Kulkarni P."/>
            <person name="Gawehns F."/>
            <person name="Hundscheid M."/>
            <person name="Zweers H."/>
            <person name="Garbeva P."/>
        </authorList>
    </citation>
    <scope>NUCLEOTIDE SEQUENCE [LARGE SCALE GENOMIC DNA]</scope>
    <source>
        <strain evidence="5 6">NS1</strain>
    </source>
</reference>
<gene>
    <name evidence="5" type="ORF">DW355_07495</name>
</gene>
<dbReference type="PROSITE" id="PS51118">
    <property type="entry name" value="HTH_HXLR"/>
    <property type="match status" value="1"/>
</dbReference>
<proteinExistence type="predicted"/>
<dbReference type="KEGG" id="hgr:DW355_07495"/>
<feature type="domain" description="HTH hxlR-type" evidence="4">
    <location>
        <begin position="11"/>
        <end position="109"/>
    </location>
</feature>
<protein>
    <submittedName>
        <fullName evidence="5">Transcriptional regulator</fullName>
    </submittedName>
</protein>
<dbReference type="Gene3D" id="1.10.10.10">
    <property type="entry name" value="Winged helix-like DNA-binding domain superfamily/Winged helix DNA-binding domain"/>
    <property type="match status" value="1"/>
</dbReference>
<evidence type="ECO:0000256" key="1">
    <source>
        <dbReference type="ARBA" id="ARBA00023015"/>
    </source>
</evidence>
<dbReference type="Proteomes" id="UP000292939">
    <property type="component" value="Chromosome"/>
</dbReference>
<keyword evidence="2" id="KW-0238">DNA-binding</keyword>